<proteinExistence type="predicted"/>
<keyword evidence="2" id="KW-1185">Reference proteome</keyword>
<reference evidence="1 2" key="1">
    <citation type="journal article" date="2012" name="Genome Biol.">
        <title>Genome and low-iron response of an oceanic diatom adapted to chronic iron limitation.</title>
        <authorList>
            <person name="Lommer M."/>
            <person name="Specht M."/>
            <person name="Roy A.S."/>
            <person name="Kraemer L."/>
            <person name="Andreson R."/>
            <person name="Gutowska M.A."/>
            <person name="Wolf J."/>
            <person name="Bergner S.V."/>
            <person name="Schilhabel M.B."/>
            <person name="Klostermeier U.C."/>
            <person name="Beiko R.G."/>
            <person name="Rosenstiel P."/>
            <person name="Hippler M."/>
            <person name="Laroche J."/>
        </authorList>
    </citation>
    <scope>NUCLEOTIDE SEQUENCE [LARGE SCALE GENOMIC DNA]</scope>
    <source>
        <strain evidence="1 2">CCMP1005</strain>
    </source>
</reference>
<sequence>MMYLTTIATSKADEAGAGAGVVEVQVTHLHQVDPAGTEGAAPAATRPSTRVAQERATIKTIMVCARFFRVDLDGAISQAKEEAASNAASSVESGRRFDTCIGDYDLTYFDGEKVLKGQMSIQLTNNPQLNGYTIMGVNVDEDGSSNVTDGFVHYTGEAWWVDEVESGLEKGLRVLSAGKFDFEKTNIPTVYGASDADIPETANSPIVSAVTVLPPQATVVASAPPENATPVIPPQATVVASAPPENATPVIPPQATVVVASAPPENATPFAPAVYAPKP</sequence>
<accession>K0R4N7</accession>
<dbReference type="eggNOG" id="ENOG502QZ22">
    <property type="taxonomic scope" value="Eukaryota"/>
</dbReference>
<protein>
    <submittedName>
        <fullName evidence="1">Uncharacterized protein</fullName>
    </submittedName>
</protein>
<gene>
    <name evidence="1" type="ORF">THAOC_34658</name>
</gene>
<dbReference type="Proteomes" id="UP000266841">
    <property type="component" value="Unassembled WGS sequence"/>
</dbReference>
<evidence type="ECO:0000313" key="2">
    <source>
        <dbReference type="Proteomes" id="UP000266841"/>
    </source>
</evidence>
<organism evidence="1 2">
    <name type="scientific">Thalassiosira oceanica</name>
    <name type="common">Marine diatom</name>
    <dbReference type="NCBI Taxonomy" id="159749"/>
    <lineage>
        <taxon>Eukaryota</taxon>
        <taxon>Sar</taxon>
        <taxon>Stramenopiles</taxon>
        <taxon>Ochrophyta</taxon>
        <taxon>Bacillariophyta</taxon>
        <taxon>Coscinodiscophyceae</taxon>
        <taxon>Thalassiosirophycidae</taxon>
        <taxon>Thalassiosirales</taxon>
        <taxon>Thalassiosiraceae</taxon>
        <taxon>Thalassiosira</taxon>
    </lineage>
</organism>
<dbReference type="AlphaFoldDB" id="K0R4N7"/>
<name>K0R4N7_THAOC</name>
<evidence type="ECO:0000313" key="1">
    <source>
        <dbReference type="EMBL" id="EJK46664.1"/>
    </source>
</evidence>
<dbReference type="EMBL" id="AGNL01047610">
    <property type="protein sequence ID" value="EJK46664.1"/>
    <property type="molecule type" value="Genomic_DNA"/>
</dbReference>
<comment type="caution">
    <text evidence="1">The sequence shown here is derived from an EMBL/GenBank/DDBJ whole genome shotgun (WGS) entry which is preliminary data.</text>
</comment>